<keyword evidence="6" id="KW-0472">Membrane</keyword>
<evidence type="ECO:0000256" key="1">
    <source>
        <dbReference type="ARBA" id="ARBA00005791"/>
    </source>
</evidence>
<dbReference type="RefSeq" id="WP_122189493.1">
    <property type="nucleotide sequence ID" value="NZ_RFFH01000008.1"/>
</dbReference>
<reference evidence="8 9" key="1">
    <citation type="submission" date="2018-10" db="EMBL/GenBank/DDBJ databases">
        <title>Isolation from cow dung.</title>
        <authorList>
            <person name="Ling L."/>
        </authorList>
    </citation>
    <scope>NUCLEOTIDE SEQUENCE [LARGE SCALE GENOMIC DNA]</scope>
    <source>
        <strain evidence="8 9">NEAU-LL90</strain>
    </source>
</reference>
<feature type="domain" description="Thioredoxin-like fold" evidence="7">
    <location>
        <begin position="80"/>
        <end position="243"/>
    </location>
</feature>
<evidence type="ECO:0000313" key="8">
    <source>
        <dbReference type="EMBL" id="RMI30825.1"/>
    </source>
</evidence>
<evidence type="ECO:0000259" key="7">
    <source>
        <dbReference type="Pfam" id="PF13462"/>
    </source>
</evidence>
<evidence type="ECO:0000256" key="2">
    <source>
        <dbReference type="ARBA" id="ARBA00022729"/>
    </source>
</evidence>
<dbReference type="SUPFAM" id="SSF52833">
    <property type="entry name" value="Thioredoxin-like"/>
    <property type="match status" value="1"/>
</dbReference>
<keyword evidence="4" id="KW-1015">Disulfide bond</keyword>
<dbReference type="Proteomes" id="UP000279275">
    <property type="component" value="Unassembled WGS sequence"/>
</dbReference>
<dbReference type="Gene3D" id="3.40.30.10">
    <property type="entry name" value="Glutaredoxin"/>
    <property type="match status" value="1"/>
</dbReference>
<evidence type="ECO:0000313" key="9">
    <source>
        <dbReference type="Proteomes" id="UP000279275"/>
    </source>
</evidence>
<dbReference type="PANTHER" id="PTHR13887">
    <property type="entry name" value="GLUTATHIONE S-TRANSFERASE KAPPA"/>
    <property type="match status" value="1"/>
</dbReference>
<dbReference type="Pfam" id="PF13462">
    <property type="entry name" value="Thioredoxin_4"/>
    <property type="match status" value="1"/>
</dbReference>
<feature type="transmembrane region" description="Helical" evidence="6">
    <location>
        <begin position="24"/>
        <end position="46"/>
    </location>
</feature>
<dbReference type="EMBL" id="RFFH01000008">
    <property type="protein sequence ID" value="RMI30825.1"/>
    <property type="molecule type" value="Genomic_DNA"/>
</dbReference>
<keyword evidence="9" id="KW-1185">Reference proteome</keyword>
<comment type="caution">
    <text evidence="8">The sequence shown here is derived from an EMBL/GenBank/DDBJ whole genome shotgun (WGS) entry which is preliminary data.</text>
</comment>
<dbReference type="CDD" id="cd02972">
    <property type="entry name" value="DsbA_family"/>
    <property type="match status" value="1"/>
</dbReference>
<keyword evidence="3" id="KW-0560">Oxidoreductase</keyword>
<gene>
    <name evidence="8" type="ORF">EBN03_19400</name>
</gene>
<dbReference type="InterPro" id="IPR012336">
    <property type="entry name" value="Thioredoxin-like_fold"/>
</dbReference>
<organism evidence="8 9">
    <name type="scientific">Nocardia stercoris</name>
    <dbReference type="NCBI Taxonomy" id="2483361"/>
    <lineage>
        <taxon>Bacteria</taxon>
        <taxon>Bacillati</taxon>
        <taxon>Actinomycetota</taxon>
        <taxon>Actinomycetes</taxon>
        <taxon>Mycobacteriales</taxon>
        <taxon>Nocardiaceae</taxon>
        <taxon>Nocardia</taxon>
    </lineage>
</organism>
<keyword evidence="5" id="KW-0676">Redox-active center</keyword>
<dbReference type="OrthoDB" id="117402at2"/>
<dbReference type="GO" id="GO:0016491">
    <property type="term" value="F:oxidoreductase activity"/>
    <property type="evidence" value="ECO:0007669"/>
    <property type="project" value="UniProtKB-KW"/>
</dbReference>
<dbReference type="PANTHER" id="PTHR13887:SF14">
    <property type="entry name" value="DISULFIDE BOND FORMATION PROTEIN D"/>
    <property type="match status" value="1"/>
</dbReference>
<keyword evidence="2" id="KW-0732">Signal</keyword>
<comment type="similarity">
    <text evidence="1">Belongs to the thioredoxin family. DsbA subfamily.</text>
</comment>
<sequence>MNKSKGKGAAVAAARGGGTGGRTAIQIAVAFVLIALVAGIGIGIAVNHKTKNSVAGGTATPTVNAMPPAAGGVTGSITDTGSIRIGKPGAPVSVRVVADLQCPVCKMFEAANSATLTDEVNNGTATVDYDILAFLDRASSGTRYSSRASNAAYCVATADPTKFQGWLSAMFEAQPPENGKGLDNDKIIQISQTAGVTDPGLADCVNSEKYGQFVTKTTQQVLASGINATPTIFINGKAVPNQQNILFGQDGLKPLIEAAKP</sequence>
<evidence type="ECO:0000256" key="5">
    <source>
        <dbReference type="ARBA" id="ARBA00023284"/>
    </source>
</evidence>
<protein>
    <submittedName>
        <fullName evidence="8">Disulfide bond formation protein DsbA</fullName>
    </submittedName>
</protein>
<keyword evidence="6" id="KW-0812">Transmembrane</keyword>
<keyword evidence="6" id="KW-1133">Transmembrane helix</keyword>
<evidence type="ECO:0000256" key="3">
    <source>
        <dbReference type="ARBA" id="ARBA00023002"/>
    </source>
</evidence>
<dbReference type="AlphaFoldDB" id="A0A3M2L4M1"/>
<dbReference type="InterPro" id="IPR036249">
    <property type="entry name" value="Thioredoxin-like_sf"/>
</dbReference>
<name>A0A3M2L4M1_9NOCA</name>
<evidence type="ECO:0000256" key="6">
    <source>
        <dbReference type="SAM" id="Phobius"/>
    </source>
</evidence>
<accession>A0A3M2L4M1</accession>
<evidence type="ECO:0000256" key="4">
    <source>
        <dbReference type="ARBA" id="ARBA00023157"/>
    </source>
</evidence>
<proteinExistence type="inferred from homology"/>